<dbReference type="Gene3D" id="1.25.40.10">
    <property type="entry name" value="Tetratricopeptide repeat domain"/>
    <property type="match status" value="1"/>
</dbReference>
<dbReference type="STRING" id="360105.CCV52592_1157"/>
<protein>
    <recommendedName>
        <fullName evidence="3">Beta-lactamase</fullName>
    </recommendedName>
</protein>
<dbReference type="SUPFAM" id="SSF81901">
    <property type="entry name" value="HCP-like"/>
    <property type="match status" value="1"/>
</dbReference>
<accession>A7GYC7</accession>
<dbReference type="Proteomes" id="UP000006380">
    <property type="component" value="Chromosome"/>
</dbReference>
<dbReference type="AlphaFoldDB" id="A7GYC7"/>
<proteinExistence type="predicted"/>
<dbReference type="RefSeq" id="WP_011992265.1">
    <property type="nucleotide sequence ID" value="NC_009715.2"/>
</dbReference>
<dbReference type="HOGENOM" id="CLU_1764630_0_0_7"/>
<keyword evidence="2" id="KW-1185">Reference proteome</keyword>
<organism evidence="1 2">
    <name type="scientific">Campylobacter curvus (strain 525.92)</name>
    <dbReference type="NCBI Taxonomy" id="360105"/>
    <lineage>
        <taxon>Bacteria</taxon>
        <taxon>Pseudomonadati</taxon>
        <taxon>Campylobacterota</taxon>
        <taxon>Epsilonproteobacteria</taxon>
        <taxon>Campylobacterales</taxon>
        <taxon>Campylobacteraceae</taxon>
        <taxon>Campylobacter</taxon>
    </lineage>
</organism>
<reference evidence="1" key="1">
    <citation type="submission" date="2016-07" db="EMBL/GenBank/DDBJ databases">
        <title>Comparative genomics of the Campylobacter concisus group.</title>
        <authorList>
            <person name="Miller W.G."/>
            <person name="Yee E."/>
            <person name="Chapman M.H."/>
            <person name="Huynh S."/>
            <person name="Bono J.L."/>
            <person name="On S.L.W."/>
            <person name="StLeger J."/>
            <person name="Foster G."/>
            <person name="Parker C.T."/>
        </authorList>
    </citation>
    <scope>NUCLEOTIDE SEQUENCE</scope>
    <source>
        <strain evidence="1">525.92</strain>
    </source>
</reference>
<evidence type="ECO:0000313" key="2">
    <source>
        <dbReference type="Proteomes" id="UP000006380"/>
    </source>
</evidence>
<name>A7GYC7_CAMC5</name>
<sequence length="147" mass="16274">MRKFIFFALIATSLLGFDIDDFDKGINELNNGNLQKAYDIFSAGCEAKDELSCEELGLMYINGEVSEQMDTSLQKRSNIDIGVEFVMKSCDLGYLNACSDIVDLKKDIGDKLAPGVYENALTRYDELAAEYKDSGDQNATQAPAKNE</sequence>
<evidence type="ECO:0000313" key="1">
    <source>
        <dbReference type="EMBL" id="EAT99810.1"/>
    </source>
</evidence>
<evidence type="ECO:0008006" key="3">
    <source>
        <dbReference type="Google" id="ProtNLM"/>
    </source>
</evidence>
<dbReference type="OrthoDB" id="5361453at2"/>
<gene>
    <name evidence="1" type="ORF">CCV52592_1157</name>
</gene>
<dbReference type="KEGG" id="ccv:CCV52592_1157"/>
<dbReference type="InterPro" id="IPR011990">
    <property type="entry name" value="TPR-like_helical_dom_sf"/>
</dbReference>
<dbReference type="EMBL" id="CP000767">
    <property type="protein sequence ID" value="EAT99810.1"/>
    <property type="molecule type" value="Genomic_DNA"/>
</dbReference>